<dbReference type="PANTHER" id="PTHR44688:SF16">
    <property type="entry name" value="DNA-BINDING TRANSCRIPTIONAL ACTIVATOR DEVR_DOSR"/>
    <property type="match status" value="1"/>
</dbReference>
<keyword evidence="8" id="KW-1185">Reference proteome</keyword>
<dbReference type="PRINTS" id="PR00038">
    <property type="entry name" value="HTHLUXR"/>
</dbReference>
<keyword evidence="3" id="KW-0804">Transcription</keyword>
<name>A0ABT9A476_9SPHN</name>
<dbReference type="InterPro" id="IPR000792">
    <property type="entry name" value="Tscrpt_reg_LuxR_C"/>
</dbReference>
<evidence type="ECO:0000256" key="1">
    <source>
        <dbReference type="ARBA" id="ARBA00023015"/>
    </source>
</evidence>
<feature type="domain" description="Response regulatory" evidence="6">
    <location>
        <begin position="5"/>
        <end position="119"/>
    </location>
</feature>
<dbReference type="SUPFAM" id="SSF52172">
    <property type="entry name" value="CheY-like"/>
    <property type="match status" value="1"/>
</dbReference>
<dbReference type="SMART" id="SM00448">
    <property type="entry name" value="REC"/>
    <property type="match status" value="1"/>
</dbReference>
<keyword evidence="2" id="KW-0238">DNA-binding</keyword>
<evidence type="ECO:0000259" key="5">
    <source>
        <dbReference type="PROSITE" id="PS50043"/>
    </source>
</evidence>
<dbReference type="InterPro" id="IPR011006">
    <property type="entry name" value="CheY-like_superfamily"/>
</dbReference>
<evidence type="ECO:0000313" key="7">
    <source>
        <dbReference type="EMBL" id="MDO7844646.1"/>
    </source>
</evidence>
<evidence type="ECO:0000259" key="6">
    <source>
        <dbReference type="PROSITE" id="PS50110"/>
    </source>
</evidence>
<dbReference type="PANTHER" id="PTHR44688">
    <property type="entry name" value="DNA-BINDING TRANSCRIPTIONAL ACTIVATOR DEVR_DOSR"/>
    <property type="match status" value="1"/>
</dbReference>
<sequence>MTVRSIYIVDDDDVVRASLHSLLSILPDIMIQSFRTGDAFLASQDDLSPGVLLLDIHMPGISGMDVLKAIEGAGKFATIMLTGRGDVQLAISAMKSGVVDFIEKPYEFDVLYAAIELAFARLEKDSRLQARVEQAKAMIDLLSPREKDVLAGLIDGRSNKMIAIDLEISPRTVEIYRANLMDKLKVGSLSEALRLAFTAGLIGNE</sequence>
<dbReference type="CDD" id="cd06170">
    <property type="entry name" value="LuxR_C_like"/>
    <property type="match status" value="1"/>
</dbReference>
<organism evidence="7 8">
    <name type="scientific">Sphingomonas immobilis</name>
    <dbReference type="NCBI Taxonomy" id="3063997"/>
    <lineage>
        <taxon>Bacteria</taxon>
        <taxon>Pseudomonadati</taxon>
        <taxon>Pseudomonadota</taxon>
        <taxon>Alphaproteobacteria</taxon>
        <taxon>Sphingomonadales</taxon>
        <taxon>Sphingomonadaceae</taxon>
        <taxon>Sphingomonas</taxon>
    </lineage>
</organism>
<dbReference type="InterPro" id="IPR016032">
    <property type="entry name" value="Sig_transdc_resp-reg_C-effctor"/>
</dbReference>
<dbReference type="PROSITE" id="PS50043">
    <property type="entry name" value="HTH_LUXR_2"/>
    <property type="match status" value="1"/>
</dbReference>
<dbReference type="Proteomes" id="UP001176468">
    <property type="component" value="Unassembled WGS sequence"/>
</dbReference>
<protein>
    <submittedName>
        <fullName evidence="7">Response regulator</fullName>
    </submittedName>
</protein>
<gene>
    <name evidence="7" type="ORF">Q5H94_20105</name>
</gene>
<proteinExistence type="predicted"/>
<keyword evidence="4" id="KW-0597">Phosphoprotein</keyword>
<dbReference type="InterPro" id="IPR036388">
    <property type="entry name" value="WH-like_DNA-bd_sf"/>
</dbReference>
<reference evidence="7" key="1">
    <citation type="submission" date="2023-07" db="EMBL/GenBank/DDBJ databases">
        <authorList>
            <person name="Kim M.K."/>
        </authorList>
    </citation>
    <scope>NUCLEOTIDE SEQUENCE</scope>
    <source>
        <strain evidence="7">CA1-15</strain>
    </source>
</reference>
<dbReference type="EMBL" id="JAUQSZ010000018">
    <property type="protein sequence ID" value="MDO7844646.1"/>
    <property type="molecule type" value="Genomic_DNA"/>
</dbReference>
<feature type="modified residue" description="4-aspartylphosphate" evidence="4">
    <location>
        <position position="55"/>
    </location>
</feature>
<dbReference type="PROSITE" id="PS00622">
    <property type="entry name" value="HTH_LUXR_1"/>
    <property type="match status" value="1"/>
</dbReference>
<accession>A0ABT9A476</accession>
<dbReference type="Gene3D" id="3.40.50.2300">
    <property type="match status" value="1"/>
</dbReference>
<feature type="domain" description="HTH luxR-type" evidence="5">
    <location>
        <begin position="135"/>
        <end position="200"/>
    </location>
</feature>
<comment type="caution">
    <text evidence="7">The sequence shown here is derived from an EMBL/GenBank/DDBJ whole genome shotgun (WGS) entry which is preliminary data.</text>
</comment>
<keyword evidence="1" id="KW-0805">Transcription regulation</keyword>
<dbReference type="PROSITE" id="PS50110">
    <property type="entry name" value="RESPONSE_REGULATORY"/>
    <property type="match status" value="1"/>
</dbReference>
<dbReference type="RefSeq" id="WP_304563043.1">
    <property type="nucleotide sequence ID" value="NZ_JAUQSZ010000018.1"/>
</dbReference>
<dbReference type="SMART" id="SM00421">
    <property type="entry name" value="HTH_LUXR"/>
    <property type="match status" value="1"/>
</dbReference>
<evidence type="ECO:0000256" key="4">
    <source>
        <dbReference type="PROSITE-ProRule" id="PRU00169"/>
    </source>
</evidence>
<evidence type="ECO:0000256" key="2">
    <source>
        <dbReference type="ARBA" id="ARBA00023125"/>
    </source>
</evidence>
<dbReference type="InterPro" id="IPR001789">
    <property type="entry name" value="Sig_transdc_resp-reg_receiver"/>
</dbReference>
<evidence type="ECO:0000313" key="8">
    <source>
        <dbReference type="Proteomes" id="UP001176468"/>
    </source>
</evidence>
<dbReference type="SUPFAM" id="SSF46894">
    <property type="entry name" value="C-terminal effector domain of the bipartite response regulators"/>
    <property type="match status" value="1"/>
</dbReference>
<dbReference type="Gene3D" id="1.10.10.10">
    <property type="entry name" value="Winged helix-like DNA-binding domain superfamily/Winged helix DNA-binding domain"/>
    <property type="match status" value="1"/>
</dbReference>
<evidence type="ECO:0000256" key="3">
    <source>
        <dbReference type="ARBA" id="ARBA00023163"/>
    </source>
</evidence>
<dbReference type="Pfam" id="PF00072">
    <property type="entry name" value="Response_reg"/>
    <property type="match status" value="1"/>
</dbReference>
<dbReference type="Pfam" id="PF00196">
    <property type="entry name" value="GerE"/>
    <property type="match status" value="1"/>
</dbReference>